<evidence type="ECO:0000313" key="2">
    <source>
        <dbReference type="EMBL" id="ONI60306.1"/>
    </source>
</evidence>
<proteinExistence type="predicted"/>
<name>A0A1V2N982_9HYPH</name>
<feature type="coiled-coil region" evidence="1">
    <location>
        <begin position="381"/>
        <end position="408"/>
    </location>
</feature>
<sequence>MFDLVDHSKYKNVDGSLYSHAQLASLFGDVFEERISSKGQSTHSPFSPKVGKKRDFERVFHFKDGASHMEFMEQFGVSTNVNEILTADIKSLSKDIVIARELGANADTFIKQTIEKLISEDVVASSGEKDAKDLFGRTRLDVLKVQMLNMWDVLKNGETVENAVWANRMAGARSLAGASMLGHHPIGALLEDGFISNQMLSRIGIDKEAIQHITKMSVKERMDLLSDVGLHAEGVLAHGRNLMDGSDAFQAGHNLHSKMHKYSGAEYLDKRRTSSHALIVYNQIGRMADKYASLKALMSDSDLEPSVKGFFKQLNDVDFAVIKKAKPLSSPDGDLSARTPSTIKSIADADLHDLVDKLGAEKTAYYHEQLKQKSRDGAKRSSAESQEIQQIQQKLKELQSRETNLLKDKVSNKLHALVLDNLQTSVRGATHSSLYDRQRLGLLTYKRGTIAGEALRMFQQFTTTPTGMFLNTLDLHNSSKMPKGSSMDLNHVWTQYIATMALAGIGIAGIKSLLKGEDPSVSNITDNVLNNGALIPYFDRLTKLITKGDMASVGGLLGAVPSMVTNLTASAVNLTASAIGYKDYKASDGVNATKAIRKTIPFMNMWYIKNSFDHLILNQMLENLNPGYLAKQQRKKEKHGIGLFQDLDEGLPHRLPYPLGED</sequence>
<dbReference type="OrthoDB" id="6576970at2"/>
<gene>
    <name evidence="2" type="ORF">AYO25_00365</name>
</gene>
<dbReference type="Proteomes" id="UP000189542">
    <property type="component" value="Unassembled WGS sequence"/>
</dbReference>
<comment type="caution">
    <text evidence="2">The sequence shown here is derived from an EMBL/GenBank/DDBJ whole genome shotgun (WGS) entry which is preliminary data.</text>
</comment>
<protein>
    <submittedName>
        <fullName evidence="2">Uncharacterized protein</fullName>
    </submittedName>
</protein>
<evidence type="ECO:0000256" key="1">
    <source>
        <dbReference type="SAM" id="Coils"/>
    </source>
</evidence>
<keyword evidence="1" id="KW-0175">Coiled coil</keyword>
<reference evidence="2 3" key="1">
    <citation type="journal article" date="2017" name="PLoS ONE">
        <title>Genomic sequence of 'Candidatus Liberibacter solanacearum' haplotype C and its comparison with haplotype A and B genomes.</title>
        <authorList>
            <person name="Wang J."/>
            <person name="Haapalainen M."/>
            <person name="Schott T."/>
            <person name="Thompson S.M."/>
            <person name="Smith G.R."/>
            <person name="Nissinen A.I."/>
            <person name="Pirhonen M."/>
        </authorList>
    </citation>
    <scope>NUCLEOTIDE SEQUENCE [LARGE SCALE GENOMIC DNA]</scope>
    <source>
        <strain evidence="2 3">FIN111</strain>
    </source>
</reference>
<organism evidence="2 3">
    <name type="scientific">Candidatus Liberibacter solanacearum</name>
    <dbReference type="NCBI Taxonomy" id="556287"/>
    <lineage>
        <taxon>Bacteria</taxon>
        <taxon>Pseudomonadati</taxon>
        <taxon>Pseudomonadota</taxon>
        <taxon>Alphaproteobacteria</taxon>
        <taxon>Hyphomicrobiales</taxon>
        <taxon>Rhizobiaceae</taxon>
        <taxon>Liberibacter</taxon>
    </lineage>
</organism>
<evidence type="ECO:0000313" key="3">
    <source>
        <dbReference type="Proteomes" id="UP000189542"/>
    </source>
</evidence>
<dbReference type="EMBL" id="LVWB01000002">
    <property type="protein sequence ID" value="ONI60306.1"/>
    <property type="molecule type" value="Genomic_DNA"/>
</dbReference>
<dbReference type="AlphaFoldDB" id="A0A1V2N982"/>
<accession>A0A1V2N982</accession>